<evidence type="ECO:0000256" key="5">
    <source>
        <dbReference type="ARBA" id="ARBA00023242"/>
    </source>
</evidence>
<keyword evidence="3" id="KW-0238">DNA-binding</keyword>
<dbReference type="EMBL" id="QGKV02000297">
    <property type="protein sequence ID" value="KAF3611274.1"/>
    <property type="molecule type" value="Genomic_DNA"/>
</dbReference>
<dbReference type="SMART" id="SM00353">
    <property type="entry name" value="HLH"/>
    <property type="match status" value="1"/>
</dbReference>
<keyword evidence="5" id="KW-0539">Nucleus</keyword>
<evidence type="ECO:0000313" key="7">
    <source>
        <dbReference type="EMBL" id="KAF3611274.1"/>
    </source>
</evidence>
<dbReference type="SUPFAM" id="SSF47459">
    <property type="entry name" value="HLH, helix-loop-helix DNA-binding domain"/>
    <property type="match status" value="1"/>
</dbReference>
<dbReference type="PANTHER" id="PTHR16223:SF151">
    <property type="entry name" value="TRANSCRIPTION FACTOR BHLH128"/>
    <property type="match status" value="1"/>
</dbReference>
<evidence type="ECO:0000256" key="3">
    <source>
        <dbReference type="ARBA" id="ARBA00023125"/>
    </source>
</evidence>
<sequence>MPLSNILAIGLKDEKINLMAGWVKRGKAGVKWGDLVKRNVVRVGVSFNRCGTVVAGLMWWRSRRRLKNRQHPHFSYHTSPNQKTWIVSSSDRRRKMAAVAIHLKRNQMDLSKSITQDTSMNYMDNYMQLPEDSVPCKVRAKRGFATHPRSIAERERRTRISGRLKKLQDLVPNMDKQTSYSDMLDLAVQHIKGLQHQLQFSKPSEKLEVYGYKRQFWQQFFEQNK</sequence>
<proteinExistence type="predicted"/>
<dbReference type="Gene3D" id="4.10.280.10">
    <property type="entry name" value="Helix-loop-helix DNA-binding domain"/>
    <property type="match status" value="1"/>
</dbReference>
<dbReference type="Proteomes" id="UP000266723">
    <property type="component" value="Unassembled WGS sequence"/>
</dbReference>
<dbReference type="InterPro" id="IPR036638">
    <property type="entry name" value="HLH_DNA-bd_sf"/>
</dbReference>
<evidence type="ECO:0000313" key="8">
    <source>
        <dbReference type="Proteomes" id="UP000266723"/>
    </source>
</evidence>
<gene>
    <name evidence="7" type="ORF">DY000_02044524</name>
</gene>
<evidence type="ECO:0000256" key="2">
    <source>
        <dbReference type="ARBA" id="ARBA00023015"/>
    </source>
</evidence>
<comment type="subcellular location">
    <subcellularLocation>
        <location evidence="1">Nucleus</location>
    </subcellularLocation>
</comment>
<evidence type="ECO:0000259" key="6">
    <source>
        <dbReference type="PROSITE" id="PS50888"/>
    </source>
</evidence>
<dbReference type="InterPro" id="IPR011598">
    <property type="entry name" value="bHLH_dom"/>
</dbReference>
<feature type="domain" description="BHLH" evidence="6">
    <location>
        <begin position="144"/>
        <end position="194"/>
    </location>
</feature>
<keyword evidence="2" id="KW-0805">Transcription regulation</keyword>
<dbReference type="PANTHER" id="PTHR16223">
    <property type="entry name" value="TRANSCRIPTION FACTOR BHLH83-RELATED"/>
    <property type="match status" value="1"/>
</dbReference>
<name>A0ABQ7F5V2_BRACR</name>
<dbReference type="InterPro" id="IPR045843">
    <property type="entry name" value="IND-like"/>
</dbReference>
<keyword evidence="8" id="KW-1185">Reference proteome</keyword>
<dbReference type="Pfam" id="PF00010">
    <property type="entry name" value="HLH"/>
    <property type="match status" value="1"/>
</dbReference>
<comment type="caution">
    <text evidence="7">The sequence shown here is derived from an EMBL/GenBank/DDBJ whole genome shotgun (WGS) entry which is preliminary data.</text>
</comment>
<evidence type="ECO:0000256" key="4">
    <source>
        <dbReference type="ARBA" id="ARBA00023163"/>
    </source>
</evidence>
<protein>
    <recommendedName>
        <fullName evidence="6">BHLH domain-containing protein</fullName>
    </recommendedName>
</protein>
<accession>A0ABQ7F5V2</accession>
<keyword evidence="4" id="KW-0804">Transcription</keyword>
<evidence type="ECO:0000256" key="1">
    <source>
        <dbReference type="ARBA" id="ARBA00004123"/>
    </source>
</evidence>
<reference evidence="7 8" key="1">
    <citation type="journal article" date="2020" name="BMC Genomics">
        <title>Intraspecific diversification of the crop wild relative Brassica cretica Lam. using demographic model selection.</title>
        <authorList>
            <person name="Kioukis A."/>
            <person name="Michalopoulou V.A."/>
            <person name="Briers L."/>
            <person name="Pirintsos S."/>
            <person name="Studholme D.J."/>
            <person name="Pavlidis P."/>
            <person name="Sarris P.F."/>
        </authorList>
    </citation>
    <scope>NUCLEOTIDE SEQUENCE [LARGE SCALE GENOMIC DNA]</scope>
    <source>
        <strain evidence="8">cv. PFS-1207/04</strain>
    </source>
</reference>
<dbReference type="PROSITE" id="PS50888">
    <property type="entry name" value="BHLH"/>
    <property type="match status" value="1"/>
</dbReference>
<organism evidence="7 8">
    <name type="scientific">Brassica cretica</name>
    <name type="common">Mustard</name>
    <dbReference type="NCBI Taxonomy" id="69181"/>
    <lineage>
        <taxon>Eukaryota</taxon>
        <taxon>Viridiplantae</taxon>
        <taxon>Streptophyta</taxon>
        <taxon>Embryophyta</taxon>
        <taxon>Tracheophyta</taxon>
        <taxon>Spermatophyta</taxon>
        <taxon>Magnoliopsida</taxon>
        <taxon>eudicotyledons</taxon>
        <taxon>Gunneridae</taxon>
        <taxon>Pentapetalae</taxon>
        <taxon>rosids</taxon>
        <taxon>malvids</taxon>
        <taxon>Brassicales</taxon>
        <taxon>Brassicaceae</taxon>
        <taxon>Brassiceae</taxon>
        <taxon>Brassica</taxon>
    </lineage>
</organism>